<name>A0A0C9Z3A2_9AGAM</name>
<accession>A0A0C9Z3A2</accession>
<dbReference type="InterPro" id="IPR001138">
    <property type="entry name" value="Zn2Cys6_DnaBD"/>
</dbReference>
<feature type="compositionally biased region" description="Low complexity" evidence="3">
    <location>
        <begin position="378"/>
        <end position="402"/>
    </location>
</feature>
<dbReference type="Gene3D" id="4.10.240.10">
    <property type="entry name" value="Zn(2)-C6 fungal-type DNA-binding domain"/>
    <property type="match status" value="1"/>
</dbReference>
<feature type="compositionally biased region" description="Low complexity" evidence="3">
    <location>
        <begin position="333"/>
        <end position="356"/>
    </location>
</feature>
<dbReference type="GO" id="GO:0000981">
    <property type="term" value="F:DNA-binding transcription factor activity, RNA polymerase II-specific"/>
    <property type="evidence" value="ECO:0007669"/>
    <property type="project" value="InterPro"/>
</dbReference>
<reference evidence="6" key="2">
    <citation type="submission" date="2015-01" db="EMBL/GenBank/DDBJ databases">
        <title>Evolutionary Origins and Diversification of the Mycorrhizal Mutualists.</title>
        <authorList>
            <consortium name="DOE Joint Genome Institute"/>
            <consortium name="Mycorrhizal Genomics Consortium"/>
            <person name="Kohler A."/>
            <person name="Kuo A."/>
            <person name="Nagy L.G."/>
            <person name="Floudas D."/>
            <person name="Copeland A."/>
            <person name="Barry K.W."/>
            <person name="Cichocki N."/>
            <person name="Veneault-Fourrey C."/>
            <person name="LaButti K."/>
            <person name="Lindquist E.A."/>
            <person name="Lipzen A."/>
            <person name="Lundell T."/>
            <person name="Morin E."/>
            <person name="Murat C."/>
            <person name="Riley R."/>
            <person name="Ohm R."/>
            <person name="Sun H."/>
            <person name="Tunlid A."/>
            <person name="Henrissat B."/>
            <person name="Grigoriev I.V."/>
            <person name="Hibbett D.S."/>
            <person name="Martin F."/>
        </authorList>
    </citation>
    <scope>NUCLEOTIDE SEQUENCE [LARGE SCALE GENOMIC DNA]</scope>
    <source>
        <strain evidence="6">441</strain>
    </source>
</reference>
<evidence type="ECO:0000256" key="2">
    <source>
        <dbReference type="ARBA" id="ARBA00023242"/>
    </source>
</evidence>
<feature type="region of interest" description="Disordered" evidence="3">
    <location>
        <begin position="329"/>
        <end position="414"/>
    </location>
</feature>
<dbReference type="HOGENOM" id="CLU_710018_0_0_1"/>
<dbReference type="GO" id="GO:0008270">
    <property type="term" value="F:zinc ion binding"/>
    <property type="evidence" value="ECO:0007669"/>
    <property type="project" value="InterPro"/>
</dbReference>
<reference evidence="5 6" key="1">
    <citation type="submission" date="2014-04" db="EMBL/GenBank/DDBJ databases">
        <authorList>
            <consortium name="DOE Joint Genome Institute"/>
            <person name="Kuo A."/>
            <person name="Kohler A."/>
            <person name="Costa M.D."/>
            <person name="Nagy L.G."/>
            <person name="Floudas D."/>
            <person name="Copeland A."/>
            <person name="Barry K.W."/>
            <person name="Cichocki N."/>
            <person name="Veneault-Fourrey C."/>
            <person name="LaButti K."/>
            <person name="Lindquist E.A."/>
            <person name="Lipzen A."/>
            <person name="Lundell T."/>
            <person name="Morin E."/>
            <person name="Murat C."/>
            <person name="Sun H."/>
            <person name="Tunlid A."/>
            <person name="Henrissat B."/>
            <person name="Grigoriev I.V."/>
            <person name="Hibbett D.S."/>
            <person name="Martin F."/>
            <person name="Nordberg H.P."/>
            <person name="Cantor M.N."/>
            <person name="Hua S.X."/>
        </authorList>
    </citation>
    <scope>NUCLEOTIDE SEQUENCE [LARGE SCALE GENOMIC DNA]</scope>
    <source>
        <strain evidence="5 6">441</strain>
    </source>
</reference>
<evidence type="ECO:0000259" key="4">
    <source>
        <dbReference type="PROSITE" id="PS50048"/>
    </source>
</evidence>
<evidence type="ECO:0000256" key="3">
    <source>
        <dbReference type="SAM" id="MobiDB-lite"/>
    </source>
</evidence>
<evidence type="ECO:0000256" key="1">
    <source>
        <dbReference type="ARBA" id="ARBA00004123"/>
    </source>
</evidence>
<dbReference type="InterPro" id="IPR036864">
    <property type="entry name" value="Zn2-C6_fun-type_DNA-bd_sf"/>
</dbReference>
<evidence type="ECO:0000313" key="6">
    <source>
        <dbReference type="Proteomes" id="UP000054018"/>
    </source>
</evidence>
<dbReference type="SUPFAM" id="SSF57701">
    <property type="entry name" value="Zn2/Cys6 DNA-binding domain"/>
    <property type="match status" value="1"/>
</dbReference>
<dbReference type="AlphaFoldDB" id="A0A0C9Z3A2"/>
<keyword evidence="6" id="KW-1185">Reference proteome</keyword>
<dbReference type="CDD" id="cd00067">
    <property type="entry name" value="GAL4"/>
    <property type="match status" value="1"/>
</dbReference>
<gene>
    <name evidence="5" type="ORF">PISMIDRAFT_679206</name>
</gene>
<dbReference type="PROSITE" id="PS00463">
    <property type="entry name" value="ZN2_CY6_FUNGAL_1"/>
    <property type="match status" value="1"/>
</dbReference>
<dbReference type="STRING" id="765257.A0A0C9Z3A2"/>
<dbReference type="Pfam" id="PF00172">
    <property type="entry name" value="Zn_clus"/>
    <property type="match status" value="1"/>
</dbReference>
<dbReference type="PROSITE" id="PS50048">
    <property type="entry name" value="ZN2_CY6_FUNGAL_2"/>
    <property type="match status" value="1"/>
</dbReference>
<feature type="region of interest" description="Disordered" evidence="3">
    <location>
        <begin position="192"/>
        <end position="239"/>
    </location>
</feature>
<dbReference type="GO" id="GO:0005634">
    <property type="term" value="C:nucleus"/>
    <property type="evidence" value="ECO:0007669"/>
    <property type="project" value="UniProtKB-SubCell"/>
</dbReference>
<keyword evidence="2" id="KW-0539">Nucleus</keyword>
<dbReference type="InterPro" id="IPR050613">
    <property type="entry name" value="Sec_Metabolite_Reg"/>
</dbReference>
<organism evidence="5 6">
    <name type="scientific">Pisolithus microcarpus 441</name>
    <dbReference type="NCBI Taxonomy" id="765257"/>
    <lineage>
        <taxon>Eukaryota</taxon>
        <taxon>Fungi</taxon>
        <taxon>Dikarya</taxon>
        <taxon>Basidiomycota</taxon>
        <taxon>Agaricomycotina</taxon>
        <taxon>Agaricomycetes</taxon>
        <taxon>Agaricomycetidae</taxon>
        <taxon>Boletales</taxon>
        <taxon>Sclerodermatineae</taxon>
        <taxon>Pisolithaceae</taxon>
        <taxon>Pisolithus</taxon>
    </lineage>
</organism>
<feature type="domain" description="Zn(2)-C6 fungal-type" evidence="4">
    <location>
        <begin position="37"/>
        <end position="68"/>
    </location>
</feature>
<dbReference type="EMBL" id="KN833725">
    <property type="protein sequence ID" value="KIK23501.1"/>
    <property type="molecule type" value="Genomic_DNA"/>
</dbReference>
<dbReference type="PANTHER" id="PTHR31001">
    <property type="entry name" value="UNCHARACTERIZED TRANSCRIPTIONAL REGULATORY PROTEIN"/>
    <property type="match status" value="1"/>
</dbReference>
<feature type="compositionally biased region" description="Basic residues" evidence="3">
    <location>
        <begin position="225"/>
        <end position="239"/>
    </location>
</feature>
<evidence type="ECO:0000313" key="5">
    <source>
        <dbReference type="EMBL" id="KIK23501.1"/>
    </source>
</evidence>
<protein>
    <recommendedName>
        <fullName evidence="4">Zn(2)-C6 fungal-type domain-containing protein</fullName>
    </recommendedName>
</protein>
<dbReference type="PANTHER" id="PTHR31001:SF81">
    <property type="entry name" value="ZN(II)2CYS6 TRANSCRIPTION FACTOR"/>
    <property type="match status" value="1"/>
</dbReference>
<dbReference type="Proteomes" id="UP000054018">
    <property type="component" value="Unassembled WGS sequence"/>
</dbReference>
<dbReference type="SMART" id="SM00066">
    <property type="entry name" value="GAL4"/>
    <property type="match status" value="1"/>
</dbReference>
<feature type="compositionally biased region" description="Basic residues" evidence="3">
    <location>
        <begin position="272"/>
        <end position="284"/>
    </location>
</feature>
<proteinExistence type="predicted"/>
<feature type="region of interest" description="Disordered" evidence="3">
    <location>
        <begin position="271"/>
        <end position="293"/>
    </location>
</feature>
<sequence>MSSADFPPLQLKGEIMDLDFTVDTDHRKRRRNRTTQSCLNCHTSKRKCDRKRPCQRCIQLGLTGLCVYEIDDPALRDDPTIDEATRLRNRIAELESLVRELRGKPHPRWADASAGDPSERWHSRAAKNNLQLRRARASGGILPPDSNGINGQQVKPDAVAAEISQPHLYRFTPSPPAPTAYNSMGFSPSSPSDFYHSHSNHHQQHGTSYDNGLWCDVDPPQQQRQHSHHHHTSQSQHHQHHQQQQQFCCSCRTNPALVSLDHQLQNALAALGHHHQSSHQRHHGQHGDPDGSGCSLYKRLSELSGAVHSTVSVSLSLADSSSCLMPGTGSSIPANSSSGARGSASGAGSPYGSPPYGTLPTPTDSEIHSPACGTPFHPSGSVSASGSSSPSSPSSGSSSIAGANGGQQNTGPHMGVEWGNYNSYFPLQVSSGMSGVSVNMGVGVGVGVGIGVGVGGEGGGMYGGIIAT</sequence>
<dbReference type="OrthoDB" id="2269373at2759"/>
<comment type="subcellular location">
    <subcellularLocation>
        <location evidence="1">Nucleus</location>
    </subcellularLocation>
</comment>